<evidence type="ECO:0000256" key="2">
    <source>
        <dbReference type="SAM" id="MobiDB-lite"/>
    </source>
</evidence>
<dbReference type="InterPro" id="IPR042635">
    <property type="entry name" value="MEGF10/SREC1/2-like"/>
</dbReference>
<gene>
    <name evidence="6" type="primary">LOC106013671</name>
</gene>
<protein>
    <submittedName>
        <fullName evidence="6">Multiple epidermal growth factor-like domains protein 10</fullName>
    </submittedName>
</protein>
<evidence type="ECO:0000256" key="4">
    <source>
        <dbReference type="SAM" id="SignalP"/>
    </source>
</evidence>
<name>A0ABM1AD77_APLCA</name>
<dbReference type="PANTHER" id="PTHR24043">
    <property type="entry name" value="SCAVENGER RECEPTOR CLASS F"/>
    <property type="match status" value="1"/>
</dbReference>
<evidence type="ECO:0000313" key="6">
    <source>
        <dbReference type="RefSeq" id="XP_012945463.1"/>
    </source>
</evidence>
<sequence>MVDTEFLIVLFIFIFILFTEYSFGAFDCATGYWGSNCHEVCGRCEGGPEFCQVFDGLCMNGCGRGYKGHYCKTKCEPGFYGQFCRSECGHCSDVSPVCSAEYGRCLAGCKPGYQMPYCKIPCPFGTYGDKCASNCTCADKCGCDHVTGKCLPCEIDGTPRFFYRKEIPNISKLPYMPLLSALGFVVIMASINFVYWFIFVRDPKKKKSSQHRRRQTPAHHRREEDKPAKRQMIYKMDSPEELDAFWTKGWEKMLQKRAIENQSGGGGKSK</sequence>
<evidence type="ECO:0000256" key="3">
    <source>
        <dbReference type="SAM" id="Phobius"/>
    </source>
</evidence>
<feature type="signal peptide" evidence="4">
    <location>
        <begin position="1"/>
        <end position="24"/>
    </location>
</feature>
<feature type="compositionally biased region" description="Basic residues" evidence="2">
    <location>
        <begin position="207"/>
        <end position="220"/>
    </location>
</feature>
<keyword evidence="4" id="KW-0732">Signal</keyword>
<dbReference type="Gene3D" id="2.170.300.10">
    <property type="entry name" value="Tie2 ligand-binding domain superfamily"/>
    <property type="match status" value="1"/>
</dbReference>
<organism evidence="5 6">
    <name type="scientific">Aplysia californica</name>
    <name type="common">California sea hare</name>
    <dbReference type="NCBI Taxonomy" id="6500"/>
    <lineage>
        <taxon>Eukaryota</taxon>
        <taxon>Metazoa</taxon>
        <taxon>Spiralia</taxon>
        <taxon>Lophotrochozoa</taxon>
        <taxon>Mollusca</taxon>
        <taxon>Gastropoda</taxon>
        <taxon>Heterobranchia</taxon>
        <taxon>Euthyneura</taxon>
        <taxon>Tectipleura</taxon>
        <taxon>Aplysiida</taxon>
        <taxon>Aplysioidea</taxon>
        <taxon>Aplysiidae</taxon>
        <taxon>Aplysia</taxon>
    </lineage>
</organism>
<feature type="transmembrane region" description="Helical" evidence="3">
    <location>
        <begin position="175"/>
        <end position="198"/>
    </location>
</feature>
<reference evidence="6" key="1">
    <citation type="submission" date="2025-08" db="UniProtKB">
        <authorList>
            <consortium name="RefSeq"/>
        </authorList>
    </citation>
    <scope>IDENTIFICATION</scope>
</reference>
<keyword evidence="1" id="KW-0245">EGF-like domain</keyword>
<keyword evidence="5" id="KW-1185">Reference proteome</keyword>
<evidence type="ECO:0000256" key="1">
    <source>
        <dbReference type="ARBA" id="ARBA00022536"/>
    </source>
</evidence>
<dbReference type="RefSeq" id="XP_012945463.1">
    <property type="nucleotide sequence ID" value="XM_013090009.2"/>
</dbReference>
<keyword evidence="3" id="KW-0472">Membrane</keyword>
<keyword evidence="3" id="KW-0812">Transmembrane</keyword>
<keyword evidence="3" id="KW-1133">Transmembrane helix</keyword>
<feature type="chain" id="PRO_5045865057" evidence="4">
    <location>
        <begin position="25"/>
        <end position="270"/>
    </location>
</feature>
<proteinExistence type="predicted"/>
<dbReference type="Proteomes" id="UP000694888">
    <property type="component" value="Unplaced"/>
</dbReference>
<evidence type="ECO:0000313" key="5">
    <source>
        <dbReference type="Proteomes" id="UP000694888"/>
    </source>
</evidence>
<feature type="region of interest" description="Disordered" evidence="2">
    <location>
        <begin position="207"/>
        <end position="236"/>
    </location>
</feature>
<dbReference type="GeneID" id="106013671"/>
<accession>A0ABM1AD77</accession>